<proteinExistence type="predicted"/>
<protein>
    <submittedName>
        <fullName evidence="1">Uncharacterized protein</fullName>
    </submittedName>
</protein>
<reference evidence="1" key="1">
    <citation type="submission" date="2018-11" db="EMBL/GenBank/DDBJ databases">
        <authorList>
            <consortium name="Pathogen Informatics"/>
        </authorList>
    </citation>
    <scope>NUCLEOTIDE SEQUENCE</scope>
</reference>
<evidence type="ECO:0000313" key="1">
    <source>
        <dbReference type="EMBL" id="VEL43253.1"/>
    </source>
</evidence>
<keyword evidence="2" id="KW-1185">Reference proteome</keyword>
<comment type="caution">
    <text evidence="1">The sequence shown here is derived from an EMBL/GenBank/DDBJ whole genome shotgun (WGS) entry which is preliminary data.</text>
</comment>
<sequence>MSVGPALKGSGVKNHGSRALKWEMWAEKGRKTRSGGGGCYGVYTLRPIGQEKKT</sequence>
<dbReference type="AlphaFoldDB" id="A0A448XRN3"/>
<dbReference type="EMBL" id="CAAALY010279899">
    <property type="protein sequence ID" value="VEL43253.1"/>
    <property type="molecule type" value="Genomic_DNA"/>
</dbReference>
<gene>
    <name evidence="1" type="ORF">PXEA_LOCUS36693</name>
</gene>
<evidence type="ECO:0000313" key="2">
    <source>
        <dbReference type="Proteomes" id="UP000784294"/>
    </source>
</evidence>
<dbReference type="Proteomes" id="UP000784294">
    <property type="component" value="Unassembled WGS sequence"/>
</dbReference>
<name>A0A448XRN3_9PLAT</name>
<accession>A0A448XRN3</accession>
<organism evidence="1 2">
    <name type="scientific">Protopolystoma xenopodis</name>
    <dbReference type="NCBI Taxonomy" id="117903"/>
    <lineage>
        <taxon>Eukaryota</taxon>
        <taxon>Metazoa</taxon>
        <taxon>Spiralia</taxon>
        <taxon>Lophotrochozoa</taxon>
        <taxon>Platyhelminthes</taxon>
        <taxon>Monogenea</taxon>
        <taxon>Polyopisthocotylea</taxon>
        <taxon>Polystomatidea</taxon>
        <taxon>Polystomatidae</taxon>
        <taxon>Protopolystoma</taxon>
    </lineage>
</organism>